<protein>
    <submittedName>
        <fullName evidence="1">Uncharacterized protein</fullName>
    </submittedName>
</protein>
<gene>
    <name evidence="1" type="ORF">HPB50_017991</name>
</gene>
<proteinExistence type="predicted"/>
<evidence type="ECO:0000313" key="2">
    <source>
        <dbReference type="Proteomes" id="UP000821845"/>
    </source>
</evidence>
<comment type="caution">
    <text evidence="1">The sequence shown here is derived from an EMBL/GenBank/DDBJ whole genome shotgun (WGS) entry which is preliminary data.</text>
</comment>
<accession>A0ACB7T3C4</accession>
<organism evidence="1 2">
    <name type="scientific">Hyalomma asiaticum</name>
    <name type="common">Tick</name>
    <dbReference type="NCBI Taxonomy" id="266040"/>
    <lineage>
        <taxon>Eukaryota</taxon>
        <taxon>Metazoa</taxon>
        <taxon>Ecdysozoa</taxon>
        <taxon>Arthropoda</taxon>
        <taxon>Chelicerata</taxon>
        <taxon>Arachnida</taxon>
        <taxon>Acari</taxon>
        <taxon>Parasitiformes</taxon>
        <taxon>Ixodida</taxon>
        <taxon>Ixodoidea</taxon>
        <taxon>Ixodidae</taxon>
        <taxon>Hyalomminae</taxon>
        <taxon>Hyalomma</taxon>
    </lineage>
</organism>
<reference evidence="1" key="1">
    <citation type="submission" date="2020-05" db="EMBL/GenBank/DDBJ databases">
        <title>Large-scale comparative analyses of tick genomes elucidate their genetic diversity and vector capacities.</title>
        <authorList>
            <person name="Jia N."/>
            <person name="Wang J."/>
            <person name="Shi W."/>
            <person name="Du L."/>
            <person name="Sun Y."/>
            <person name="Zhan W."/>
            <person name="Jiang J."/>
            <person name="Wang Q."/>
            <person name="Zhang B."/>
            <person name="Ji P."/>
            <person name="Sakyi L.B."/>
            <person name="Cui X."/>
            <person name="Yuan T."/>
            <person name="Jiang B."/>
            <person name="Yang W."/>
            <person name="Lam T.T.-Y."/>
            <person name="Chang Q."/>
            <person name="Ding S."/>
            <person name="Wang X."/>
            <person name="Zhu J."/>
            <person name="Ruan X."/>
            <person name="Zhao L."/>
            <person name="Wei J."/>
            <person name="Que T."/>
            <person name="Du C."/>
            <person name="Cheng J."/>
            <person name="Dai P."/>
            <person name="Han X."/>
            <person name="Huang E."/>
            <person name="Gao Y."/>
            <person name="Liu J."/>
            <person name="Shao H."/>
            <person name="Ye R."/>
            <person name="Li L."/>
            <person name="Wei W."/>
            <person name="Wang X."/>
            <person name="Wang C."/>
            <person name="Yang T."/>
            <person name="Huo Q."/>
            <person name="Li W."/>
            <person name="Guo W."/>
            <person name="Chen H."/>
            <person name="Zhou L."/>
            <person name="Ni X."/>
            <person name="Tian J."/>
            <person name="Zhou Y."/>
            <person name="Sheng Y."/>
            <person name="Liu T."/>
            <person name="Pan Y."/>
            <person name="Xia L."/>
            <person name="Li J."/>
            <person name="Zhao F."/>
            <person name="Cao W."/>
        </authorList>
    </citation>
    <scope>NUCLEOTIDE SEQUENCE</scope>
    <source>
        <strain evidence="1">Hyas-2018</strain>
    </source>
</reference>
<evidence type="ECO:0000313" key="1">
    <source>
        <dbReference type="EMBL" id="KAH6941435.1"/>
    </source>
</evidence>
<dbReference type="Proteomes" id="UP000821845">
    <property type="component" value="Chromosome 11"/>
</dbReference>
<dbReference type="EMBL" id="CM023491">
    <property type="protein sequence ID" value="KAH6941435.1"/>
    <property type="molecule type" value="Genomic_DNA"/>
</dbReference>
<sequence>MKPIQIQVPEQEQSQQSRMEIQVEGKDTDSRRQDKTARFVTVKLRDDRAENGQKQQEKKEEKTKLDVALHVKRYAVAAVGNV</sequence>
<keyword evidence="2" id="KW-1185">Reference proteome</keyword>
<name>A0ACB7T3C4_HYAAI</name>